<dbReference type="InterPro" id="IPR000312">
    <property type="entry name" value="Glycosyl_Trfase_fam3"/>
</dbReference>
<keyword evidence="13" id="KW-1185">Reference proteome</keyword>
<dbReference type="InterPro" id="IPR017459">
    <property type="entry name" value="Glycosyl_Trfase_fam3_N_dom"/>
</dbReference>
<keyword evidence="3" id="KW-0028">Amino-acid biosynthesis</keyword>
<evidence type="ECO:0000256" key="6">
    <source>
        <dbReference type="ARBA" id="ARBA00022822"/>
    </source>
</evidence>
<evidence type="ECO:0000256" key="3">
    <source>
        <dbReference type="ARBA" id="ARBA00022605"/>
    </source>
</evidence>
<dbReference type="Proteomes" id="UP001215280">
    <property type="component" value="Unassembled WGS sequence"/>
</dbReference>
<dbReference type="Gene3D" id="1.20.970.10">
    <property type="entry name" value="Transferase, Pyrimidine Nucleoside Phosphorylase, Chain C"/>
    <property type="match status" value="1"/>
</dbReference>
<dbReference type="HAMAP" id="MF_00211">
    <property type="entry name" value="TrpD"/>
    <property type="match status" value="1"/>
</dbReference>
<evidence type="ECO:0000256" key="7">
    <source>
        <dbReference type="ARBA" id="ARBA00023141"/>
    </source>
</evidence>
<evidence type="ECO:0000259" key="10">
    <source>
        <dbReference type="Pfam" id="PF00591"/>
    </source>
</evidence>
<dbReference type="GO" id="GO:0005829">
    <property type="term" value="C:cytosol"/>
    <property type="evidence" value="ECO:0007669"/>
    <property type="project" value="TreeGrafter"/>
</dbReference>
<protein>
    <recommendedName>
        <fullName evidence="9">Anthranilate phosphoribosyltransferase</fullName>
        <ecNumber evidence="2">2.4.2.18</ecNumber>
    </recommendedName>
</protein>
<dbReference type="Pfam" id="PF02885">
    <property type="entry name" value="Glycos_trans_3N"/>
    <property type="match status" value="1"/>
</dbReference>
<evidence type="ECO:0000313" key="13">
    <source>
        <dbReference type="Proteomes" id="UP001215280"/>
    </source>
</evidence>
<name>A0AAD7I204_9AGAR</name>
<feature type="domain" description="Glycosyl transferase family 3 N-terminal" evidence="11">
    <location>
        <begin position="10"/>
        <end position="75"/>
    </location>
</feature>
<reference evidence="12" key="1">
    <citation type="submission" date="2023-03" db="EMBL/GenBank/DDBJ databases">
        <title>Massive genome expansion in bonnet fungi (Mycena s.s.) driven by repeated elements and novel gene families across ecological guilds.</title>
        <authorList>
            <consortium name="Lawrence Berkeley National Laboratory"/>
            <person name="Harder C.B."/>
            <person name="Miyauchi S."/>
            <person name="Viragh M."/>
            <person name="Kuo A."/>
            <person name="Thoen E."/>
            <person name="Andreopoulos B."/>
            <person name="Lu D."/>
            <person name="Skrede I."/>
            <person name="Drula E."/>
            <person name="Henrissat B."/>
            <person name="Morin E."/>
            <person name="Kohler A."/>
            <person name="Barry K."/>
            <person name="LaButti K."/>
            <person name="Morin E."/>
            <person name="Salamov A."/>
            <person name="Lipzen A."/>
            <person name="Mereny Z."/>
            <person name="Hegedus B."/>
            <person name="Baldrian P."/>
            <person name="Stursova M."/>
            <person name="Weitz H."/>
            <person name="Taylor A."/>
            <person name="Grigoriev I.V."/>
            <person name="Nagy L.G."/>
            <person name="Martin F."/>
            <person name="Kauserud H."/>
        </authorList>
    </citation>
    <scope>NUCLEOTIDE SEQUENCE</scope>
    <source>
        <strain evidence="12">CBHHK188m</strain>
    </source>
</reference>
<dbReference type="EC" id="2.4.2.18" evidence="2"/>
<feature type="domain" description="Glycosyl transferase family 3" evidence="10">
    <location>
        <begin position="89"/>
        <end position="343"/>
    </location>
</feature>
<dbReference type="FunFam" id="3.40.1030.10:FF:000002">
    <property type="entry name" value="Anthranilate phosphoribosyltransferase"/>
    <property type="match status" value="1"/>
</dbReference>
<keyword evidence="7" id="KW-0057">Aromatic amino acid biosynthesis</keyword>
<dbReference type="InterPro" id="IPR005940">
    <property type="entry name" value="Anthranilate_Pribosyl_Tfrase"/>
</dbReference>
<keyword evidence="4" id="KW-0328">Glycosyltransferase</keyword>
<evidence type="ECO:0000256" key="8">
    <source>
        <dbReference type="ARBA" id="ARBA00061500"/>
    </source>
</evidence>
<evidence type="ECO:0000256" key="9">
    <source>
        <dbReference type="ARBA" id="ARBA00071401"/>
    </source>
</evidence>
<dbReference type="Gene3D" id="3.40.1030.10">
    <property type="entry name" value="Nucleoside phosphorylase/phosphoribosyltransferase catalytic domain"/>
    <property type="match status" value="1"/>
</dbReference>
<evidence type="ECO:0000256" key="2">
    <source>
        <dbReference type="ARBA" id="ARBA00011948"/>
    </source>
</evidence>
<dbReference type="GO" id="GO:0000162">
    <property type="term" value="P:L-tryptophan biosynthetic process"/>
    <property type="evidence" value="ECO:0007669"/>
    <property type="project" value="UniProtKB-KW"/>
</dbReference>
<evidence type="ECO:0000256" key="5">
    <source>
        <dbReference type="ARBA" id="ARBA00022679"/>
    </source>
</evidence>
<dbReference type="Pfam" id="PF00591">
    <property type="entry name" value="Glycos_transf_3"/>
    <property type="match status" value="1"/>
</dbReference>
<dbReference type="AlphaFoldDB" id="A0AAD7I204"/>
<dbReference type="EMBL" id="JARJLG010000169">
    <property type="protein sequence ID" value="KAJ7733232.1"/>
    <property type="molecule type" value="Genomic_DNA"/>
</dbReference>
<dbReference type="NCBIfam" id="TIGR01245">
    <property type="entry name" value="trpD"/>
    <property type="match status" value="1"/>
</dbReference>
<dbReference type="SUPFAM" id="SSF52418">
    <property type="entry name" value="Nucleoside phosphorylase/phosphoribosyltransferase catalytic domain"/>
    <property type="match status" value="1"/>
</dbReference>
<proteinExistence type="inferred from homology"/>
<dbReference type="PANTHER" id="PTHR43285:SF2">
    <property type="entry name" value="ANTHRANILATE PHOSPHORIBOSYLTRANSFERASE"/>
    <property type="match status" value="1"/>
</dbReference>
<gene>
    <name evidence="12" type="ORF">DFH07DRAFT_906038</name>
</gene>
<evidence type="ECO:0000256" key="1">
    <source>
        <dbReference type="ARBA" id="ARBA00004907"/>
    </source>
</evidence>
<comment type="caution">
    <text evidence="12">The sequence shown here is derived from an EMBL/GenBank/DDBJ whole genome shotgun (WGS) entry which is preliminary data.</text>
</comment>
<keyword evidence="5 12" id="KW-0808">Transferase</keyword>
<organism evidence="12 13">
    <name type="scientific">Mycena maculata</name>
    <dbReference type="NCBI Taxonomy" id="230809"/>
    <lineage>
        <taxon>Eukaryota</taxon>
        <taxon>Fungi</taxon>
        <taxon>Dikarya</taxon>
        <taxon>Basidiomycota</taxon>
        <taxon>Agaricomycotina</taxon>
        <taxon>Agaricomycetes</taxon>
        <taxon>Agaricomycetidae</taxon>
        <taxon>Agaricales</taxon>
        <taxon>Marasmiineae</taxon>
        <taxon>Mycenaceae</taxon>
        <taxon>Mycena</taxon>
    </lineage>
</organism>
<dbReference type="InterPro" id="IPR035902">
    <property type="entry name" value="Nuc_phospho_transferase"/>
</dbReference>
<dbReference type="GO" id="GO:0004048">
    <property type="term" value="F:anthranilate phosphoribosyltransferase activity"/>
    <property type="evidence" value="ECO:0007669"/>
    <property type="project" value="UniProtKB-EC"/>
</dbReference>
<comment type="similarity">
    <text evidence="8">Belongs to the anthranilate phosphoribosyltransferase family.</text>
</comment>
<evidence type="ECO:0000313" key="12">
    <source>
        <dbReference type="EMBL" id="KAJ7733232.1"/>
    </source>
</evidence>
<comment type="pathway">
    <text evidence="1">Amino-acid biosynthesis; L-tryptophan biosynthesis; L-tryptophan from chorismate: step 2/5.</text>
</comment>
<sequence length="360" mass="38335">MVSYTPESFKPLLNRLVQTPEYFTADDLKIALNHLFTPDAVSPVQIGAFLTALHIHRVERRPDSLAAAAAVLRERSLKALVQEPEGDFIVDIVGTGGDGYSLFNVSTTAGIVAAGAGARVIKHGSRASTSSSGSADLLQALGCTFTAPTPGTTTPIPRVPFTFILAPHYHPALAFIAPYRKALPFRTMFNILGPLINPARPQGMVLGIAEREIGYTFARSLREGGVERALVVCGYEKLDEISCAGPTYAWELLDGEITEKTLTPALFGLEAHPLTTVAGGSPEENAETFEKLLTSGQDISDSLKPVLDFVLMNASALLVVAGLAEDYTHGTKLALESITSGKAWAALQTFREAGLRLAAS</sequence>
<evidence type="ECO:0000256" key="4">
    <source>
        <dbReference type="ARBA" id="ARBA00022676"/>
    </source>
</evidence>
<evidence type="ECO:0000259" key="11">
    <source>
        <dbReference type="Pfam" id="PF02885"/>
    </source>
</evidence>
<dbReference type="PANTHER" id="PTHR43285">
    <property type="entry name" value="ANTHRANILATE PHOSPHORIBOSYLTRANSFERASE"/>
    <property type="match status" value="1"/>
</dbReference>
<keyword evidence="6" id="KW-0822">Tryptophan biosynthesis</keyword>
<accession>A0AAD7I204</accession>